<dbReference type="EMBL" id="LJZR01000013">
    <property type="protein sequence ID" value="KPQ35239.1"/>
    <property type="molecule type" value="Genomic_DNA"/>
</dbReference>
<feature type="domain" description="Hypervirulence associated protein TUDOR" evidence="2">
    <location>
        <begin position="98"/>
        <end position="156"/>
    </location>
</feature>
<sequence>MASKQSFHKGDRVEWSSGQGKATGIVQAFVQEPREVEGKTVAASKDDPRYLIKNDHTGNVTSHRPDSLSKADSAADAASSKSSDSSESSESSERFEQGDRVAWNTRQGKTTGTVQNKLTSETDIKGHTAKATEDEPQYLVESESTGSKAAHKPDALEQIE</sequence>
<feature type="compositionally biased region" description="Polar residues" evidence="1">
    <location>
        <begin position="104"/>
        <end position="119"/>
    </location>
</feature>
<proteinExistence type="predicted"/>
<feature type="compositionally biased region" description="Basic and acidic residues" evidence="1">
    <location>
        <begin position="120"/>
        <end position="133"/>
    </location>
</feature>
<gene>
    <name evidence="3" type="ORF">HLUCCA11_11140</name>
</gene>
<feature type="region of interest" description="Disordered" evidence="1">
    <location>
        <begin position="1"/>
        <end position="160"/>
    </location>
</feature>
<dbReference type="Pfam" id="PF11160">
    <property type="entry name" value="Hva1_TUDOR"/>
    <property type="match status" value="2"/>
</dbReference>
<dbReference type="STRING" id="1666911.HLUCCA11_11140"/>
<name>A0A0P7YWG8_9CYAN</name>
<reference evidence="3 4" key="1">
    <citation type="submission" date="2015-09" db="EMBL/GenBank/DDBJ databases">
        <title>Identification and resolution of microdiversity through metagenomic sequencing of parallel consortia.</title>
        <authorList>
            <person name="Nelson W.C."/>
            <person name="Romine M.F."/>
            <person name="Lindemann S.R."/>
        </authorList>
    </citation>
    <scope>NUCLEOTIDE SEQUENCE [LARGE SCALE GENOMIC DNA]</scope>
    <source>
        <strain evidence="3">Ana</strain>
    </source>
</reference>
<organism evidence="3 4">
    <name type="scientific">Phormidesmis priestleyi Ana</name>
    <dbReference type="NCBI Taxonomy" id="1666911"/>
    <lineage>
        <taxon>Bacteria</taxon>
        <taxon>Bacillati</taxon>
        <taxon>Cyanobacteriota</taxon>
        <taxon>Cyanophyceae</taxon>
        <taxon>Leptolyngbyales</taxon>
        <taxon>Leptolyngbyaceae</taxon>
        <taxon>Phormidesmis</taxon>
    </lineage>
</organism>
<feature type="compositionally biased region" description="Basic and acidic residues" evidence="1">
    <location>
        <begin position="151"/>
        <end position="160"/>
    </location>
</feature>
<evidence type="ECO:0000256" key="1">
    <source>
        <dbReference type="SAM" id="MobiDB-lite"/>
    </source>
</evidence>
<dbReference type="Proteomes" id="UP000050465">
    <property type="component" value="Unassembled WGS sequence"/>
</dbReference>
<feature type="domain" description="Hypervirulence associated protein TUDOR" evidence="2">
    <location>
        <begin position="10"/>
        <end position="68"/>
    </location>
</feature>
<dbReference type="InterPro" id="IPR021331">
    <property type="entry name" value="Hva1_TUDOR"/>
</dbReference>
<feature type="compositionally biased region" description="Basic and acidic residues" evidence="1">
    <location>
        <begin position="32"/>
        <end position="56"/>
    </location>
</feature>
<feature type="compositionally biased region" description="Low complexity" evidence="1">
    <location>
        <begin position="70"/>
        <end position="89"/>
    </location>
</feature>
<dbReference type="Gene3D" id="2.30.30.1060">
    <property type="match status" value="2"/>
</dbReference>
<comment type="caution">
    <text evidence="3">The sequence shown here is derived from an EMBL/GenBank/DDBJ whole genome shotgun (WGS) entry which is preliminary data.</text>
</comment>
<evidence type="ECO:0000313" key="4">
    <source>
        <dbReference type="Proteomes" id="UP000050465"/>
    </source>
</evidence>
<accession>A0A0P7YWG8</accession>
<evidence type="ECO:0000313" key="3">
    <source>
        <dbReference type="EMBL" id="KPQ35239.1"/>
    </source>
</evidence>
<evidence type="ECO:0000259" key="2">
    <source>
        <dbReference type="Pfam" id="PF11160"/>
    </source>
</evidence>
<protein>
    <recommendedName>
        <fullName evidence="2">Hypervirulence associated protein TUDOR domain-containing protein</fullName>
    </recommendedName>
</protein>
<dbReference type="AlphaFoldDB" id="A0A0P7YWG8"/>